<feature type="region of interest" description="Disordered" evidence="1">
    <location>
        <begin position="1"/>
        <end position="32"/>
    </location>
</feature>
<evidence type="ECO:0000313" key="2">
    <source>
        <dbReference type="EMBL" id="ETE65835.1"/>
    </source>
</evidence>
<name>V8NUS8_OPHHA</name>
<evidence type="ECO:0000313" key="3">
    <source>
        <dbReference type="Proteomes" id="UP000018936"/>
    </source>
</evidence>
<proteinExistence type="predicted"/>
<accession>V8NUS8</accession>
<feature type="region of interest" description="Disordered" evidence="1">
    <location>
        <begin position="221"/>
        <end position="247"/>
    </location>
</feature>
<comment type="caution">
    <text evidence="2">The sequence shown here is derived from an EMBL/GenBank/DDBJ whole genome shotgun (WGS) entry which is preliminary data.</text>
</comment>
<dbReference type="Proteomes" id="UP000018936">
    <property type="component" value="Unassembled WGS sequence"/>
</dbReference>
<feature type="compositionally biased region" description="Basic and acidic residues" evidence="1">
    <location>
        <begin position="16"/>
        <end position="32"/>
    </location>
</feature>
<feature type="compositionally biased region" description="Basic and acidic residues" evidence="1">
    <location>
        <begin position="274"/>
        <end position="345"/>
    </location>
</feature>
<feature type="non-terminal residue" evidence="2">
    <location>
        <position position="1"/>
    </location>
</feature>
<reference evidence="2 3" key="1">
    <citation type="journal article" date="2013" name="Proc. Natl. Acad. Sci. U.S.A.">
        <title>The king cobra genome reveals dynamic gene evolution and adaptation in the snake venom system.</title>
        <authorList>
            <person name="Vonk F.J."/>
            <person name="Casewell N.R."/>
            <person name="Henkel C.V."/>
            <person name="Heimberg A.M."/>
            <person name="Jansen H.J."/>
            <person name="McCleary R.J."/>
            <person name="Kerkkamp H.M."/>
            <person name="Vos R.A."/>
            <person name="Guerreiro I."/>
            <person name="Calvete J.J."/>
            <person name="Wuster W."/>
            <person name="Woods A.E."/>
            <person name="Logan J.M."/>
            <person name="Harrison R.A."/>
            <person name="Castoe T.A."/>
            <person name="de Koning A.P."/>
            <person name="Pollock D.D."/>
            <person name="Yandell M."/>
            <person name="Calderon D."/>
            <person name="Renjifo C."/>
            <person name="Currier R.B."/>
            <person name="Salgado D."/>
            <person name="Pla D."/>
            <person name="Sanz L."/>
            <person name="Hyder A.S."/>
            <person name="Ribeiro J.M."/>
            <person name="Arntzen J.W."/>
            <person name="van den Thillart G.E."/>
            <person name="Boetzer M."/>
            <person name="Pirovano W."/>
            <person name="Dirks R.P."/>
            <person name="Spaink H.P."/>
            <person name="Duboule D."/>
            <person name="McGlinn E."/>
            <person name="Kini R.M."/>
            <person name="Richardson M.K."/>
        </authorList>
    </citation>
    <scope>NUCLEOTIDE SEQUENCE</scope>
    <source>
        <tissue evidence="2">Blood</tissue>
    </source>
</reference>
<protein>
    <submittedName>
        <fullName evidence="2">Cyclic nucleotide-gated cation channel beta-1</fullName>
    </submittedName>
</protein>
<dbReference type="AlphaFoldDB" id="V8NUS8"/>
<feature type="region of interest" description="Disordered" evidence="1">
    <location>
        <begin position="272"/>
        <end position="407"/>
    </location>
</feature>
<feature type="compositionally biased region" description="Basic residues" evidence="1">
    <location>
        <begin position="346"/>
        <end position="358"/>
    </location>
</feature>
<gene>
    <name evidence="2" type="primary">CNGB1</name>
    <name evidence="2" type="ORF">L345_08394</name>
</gene>
<evidence type="ECO:0000256" key="1">
    <source>
        <dbReference type="SAM" id="MobiDB-lite"/>
    </source>
</evidence>
<dbReference type="EMBL" id="AZIM01001758">
    <property type="protein sequence ID" value="ETE65835.1"/>
    <property type="molecule type" value="Genomic_DNA"/>
</dbReference>
<keyword evidence="3" id="KW-1185">Reference proteome</keyword>
<sequence>MGGAERKRERKRKKERREGEEREREKEKGKKDWEGLTQGSCRLNNSLLNKPLALFAVLIPISCLPGFSCSNLNASRSALLIPTLCSGREVLLCPPSLCPQEATAAESGEVAGLEEVPGKPNLACSFPQSGRPPSLTPLCQQPARDISQRCLRGGWLLSSGPADARQPPPQFGAASKETSRILLGGINFGLAVCEADAPLGDGPACQSQGDKRIKAYRRHSHQGPTSLCPFRPPSASQVPGESKRWTAKPTTETLPWAKLLIQRFLKGGWMPALEGKKRGKEGGREEEKNVEEEVGRERERKEGRERGRMEGGREGGRKERREGGKMEEMEGGSEGRRKEEREAGRERRKQRREGRRKRREDVSFQHSQRILQPPHPKSCFFSREVRSRKQTPAPGAQNPLEDQPHFSSYQTFDQGAWQGSGWDSTTADATAPGSLQLQLWHQKQEPGTRKGERWGQDARCCKADAHAGSNAGESGCASPHPVEAEVGGQSWEKQRTAEQAALLLKKKKIRTSRGQLHLAGRETLQIMSMELMRDGGKRLRIIIEVVRANGRRLGEVFGLGTDLSRFVFLFWGEGFAEAQPLKVK</sequence>
<organism evidence="2 3">
    <name type="scientific">Ophiophagus hannah</name>
    <name type="common">King cobra</name>
    <name type="synonym">Naja hannah</name>
    <dbReference type="NCBI Taxonomy" id="8665"/>
    <lineage>
        <taxon>Eukaryota</taxon>
        <taxon>Metazoa</taxon>
        <taxon>Chordata</taxon>
        <taxon>Craniata</taxon>
        <taxon>Vertebrata</taxon>
        <taxon>Euteleostomi</taxon>
        <taxon>Lepidosauria</taxon>
        <taxon>Squamata</taxon>
        <taxon>Bifurcata</taxon>
        <taxon>Unidentata</taxon>
        <taxon>Episquamata</taxon>
        <taxon>Toxicofera</taxon>
        <taxon>Serpentes</taxon>
        <taxon>Colubroidea</taxon>
        <taxon>Elapidae</taxon>
        <taxon>Elapinae</taxon>
        <taxon>Ophiophagus</taxon>
    </lineage>
</organism>